<protein>
    <submittedName>
        <fullName evidence="3">Uncharacterized protein</fullName>
    </submittedName>
</protein>
<keyword evidence="4" id="KW-1185">Reference proteome</keyword>
<sequence>MTIRIFPSRLPGEPLEKHEHGTLTLHDWMLKNVKDYAEATKHPIAVELNGKPLPLNEWPLCLLKPESDIKMFPVPYGTGLEIAAWAAIAVAVASAAYSIYMMSTMDKGGGYSSTNGLGLDLNPAKANTAKLGDAIRELFGRYRIYPDYVVQPVTRFDPNDPTRMIVEMLVCLGVGNIAFTNGDIRVGSSPATSLGAKFSYNVFSPGADVSGDHRSENWFNSTEVGGTSSGSGLDLAQTSPDSSDIDADSMTVSGPLVSFSGLIDDNPPSGGGIGTLPEINTLPDSWVPGAIVTLNAPANYLVSTSSGYSVIASDTLAELEPYSGMPVTLAINGADYDLFIAAYTPHQNAVPGVGGTAASLRGNAAPTTYDFSVSGETFDLHWQGITYTISLVANYGTMPDMLVAINGGLTGSGLIAHDDAGVVRIVEISSPWNGGSITSSALPISVFGGAPVFTAGTASTGGSPAITANVTLAYGSASGEAFSGIPEGTQRMSLAHQGGEYQIIEVDGVSASVTRLVGGVVDSSWPGFSTRTMIDYSATGISDNDSWMGPFLACPDNEVVNAFEVNFSFPSGICGFDSKGKKRIRHCEWEIQYRVYGSGAGWTSKQGVYALQNVNGLGFTERFDLEAPGLVEVRCRRRNEQGSNNARDSMFWHALRGRLLARPSSYAGVMLMAATVETGGVLAAQSDRRVSVVGTRIYETGAARSISGALYHVGNSLGLAMDAEAIDVLESTYWTPGSEYFDYATGDSISSLEMLQKITNAGKSYFLLSDGLASVGREGIKNWSGIISPHEMTEELQTTFSAPSADDYDGVDVTYINGTSWAEETVQCRTPDNPTPMKVEKYTLDGVLDPDRAYRIGMRRLMKYLHQRLGHTTSTELDALVYQFGDRILLTDDIPGNKTVSSLVVDMTTDGGQTTFLVTESLDWSFENPRAILRYQNGSASALLVATRVGDYELTVPWQPAFDDILLDDPCIEPPRLIFCSSTRSFYDAIFDEIGSPSDGTCAITARQYSEIFYQYDNATYFGDVS</sequence>
<keyword evidence="2" id="KW-0812">Transmembrane</keyword>
<evidence type="ECO:0000256" key="2">
    <source>
        <dbReference type="SAM" id="Phobius"/>
    </source>
</evidence>
<feature type="transmembrane region" description="Helical" evidence="2">
    <location>
        <begin position="82"/>
        <end position="100"/>
    </location>
</feature>
<dbReference type="RefSeq" id="WP_076946768.1">
    <property type="nucleotide sequence ID" value="NZ_LR595855.1"/>
</dbReference>
<dbReference type="NCBIfam" id="NF040662">
    <property type="entry name" value="attach_TipJ_rel"/>
    <property type="match status" value="1"/>
</dbReference>
<feature type="region of interest" description="Disordered" evidence="1">
    <location>
        <begin position="214"/>
        <end position="246"/>
    </location>
</feature>
<evidence type="ECO:0000256" key="1">
    <source>
        <dbReference type="SAM" id="MobiDB-lite"/>
    </source>
</evidence>
<proteinExistence type="predicted"/>
<name>A0A1V2BJY4_RAOTE</name>
<evidence type="ECO:0000313" key="3">
    <source>
        <dbReference type="EMBL" id="VED49572.1"/>
    </source>
</evidence>
<feature type="compositionally biased region" description="Low complexity" evidence="1">
    <location>
        <begin position="221"/>
        <end position="232"/>
    </location>
</feature>
<dbReference type="Proteomes" id="UP000267630">
    <property type="component" value="Chromosome 3"/>
</dbReference>
<keyword evidence="2" id="KW-0472">Membrane</keyword>
<accession>A0A1V2BJY4</accession>
<reference evidence="3 4" key="1">
    <citation type="submission" date="2018-12" db="EMBL/GenBank/DDBJ databases">
        <authorList>
            <consortium name="Pathogen Informatics"/>
        </authorList>
    </citation>
    <scope>NUCLEOTIDE SEQUENCE [LARGE SCALE GENOMIC DNA]</scope>
    <source>
        <strain evidence="3 4">NCTC9997</strain>
    </source>
</reference>
<keyword evidence="2" id="KW-1133">Transmembrane helix</keyword>
<gene>
    <name evidence="3" type="ORF">NCTC9997_02818</name>
</gene>
<organism evidence="3 4">
    <name type="scientific">Raoultella terrigena</name>
    <name type="common">Klebsiella terrigena</name>
    <dbReference type="NCBI Taxonomy" id="577"/>
    <lineage>
        <taxon>Bacteria</taxon>
        <taxon>Pseudomonadati</taxon>
        <taxon>Pseudomonadota</taxon>
        <taxon>Gammaproteobacteria</taxon>
        <taxon>Enterobacterales</taxon>
        <taxon>Enterobacteriaceae</taxon>
        <taxon>Klebsiella/Raoultella group</taxon>
        <taxon>Raoultella</taxon>
    </lineage>
</organism>
<dbReference type="AlphaFoldDB" id="A0A1V2BJY4"/>
<dbReference type="EMBL" id="LR134253">
    <property type="protein sequence ID" value="VED49572.1"/>
    <property type="molecule type" value="Genomic_DNA"/>
</dbReference>
<evidence type="ECO:0000313" key="4">
    <source>
        <dbReference type="Proteomes" id="UP000267630"/>
    </source>
</evidence>